<accession>A0A7M7KHF4</accession>
<evidence type="ECO:0000256" key="1">
    <source>
        <dbReference type="ARBA" id="ARBA00004496"/>
    </source>
</evidence>
<evidence type="ECO:0000259" key="10">
    <source>
        <dbReference type="PROSITE" id="PS51987"/>
    </source>
</evidence>
<dbReference type="GO" id="GO:0005737">
    <property type="term" value="C:cytoplasm"/>
    <property type="evidence" value="ECO:0007669"/>
    <property type="project" value="UniProtKB-SubCell"/>
</dbReference>
<keyword evidence="12" id="KW-1185">Reference proteome</keyword>
<sequence length="357" mass="39311">MDVLQLQTALGRYLKIKPEGSKAIATYIFVNYYGSICAKSRTLSKEPASIHDVPKWSFGVSDRMVDSDVTLVPVALFKDPFLLGANKLVVCDATRNGQPFGPNKRTACEQVMRLCADQEVQIGMEQEYTMLDTEGKPLGWPIRIHLNVPIECRGYICGVGSDRVHGRALSDAHYLACLYAGVTISGTNAEATISQWEFQVGPCEGVAIGDHMLAARYILLRCSEDFGIYVTFDPLPIEGPWTGTGCHVNVSTKATRSEGGMSAIYAAIKKLSKRVPEHLAVCDPRGGADNQRRLEKGLFCPKLDNFTWGVADRSAAVRIPRHVADVGRGYFEDRRPASNCDPYDVAKRMVETICLDQ</sequence>
<dbReference type="PANTHER" id="PTHR20852">
    <property type="entry name" value="GLUTAMINE SYNTHETASE"/>
    <property type="match status" value="1"/>
</dbReference>
<dbReference type="OMA" id="TNCEGVL"/>
<dbReference type="PROSITE" id="PS51987">
    <property type="entry name" value="GS_CATALYTIC"/>
    <property type="match status" value="1"/>
</dbReference>
<keyword evidence="4" id="KW-0963">Cytoplasm</keyword>
<dbReference type="OrthoDB" id="1936100at2759"/>
<dbReference type="SUPFAM" id="SSF54368">
    <property type="entry name" value="Glutamine synthetase, N-terminal domain"/>
    <property type="match status" value="1"/>
</dbReference>
<dbReference type="Pfam" id="PF00120">
    <property type="entry name" value="Gln-synt_C"/>
    <property type="match status" value="1"/>
</dbReference>
<dbReference type="InterPro" id="IPR008146">
    <property type="entry name" value="Gln_synth_cat_dom"/>
</dbReference>
<evidence type="ECO:0000256" key="7">
    <source>
        <dbReference type="ARBA" id="ARBA00022840"/>
    </source>
</evidence>
<evidence type="ECO:0000256" key="6">
    <source>
        <dbReference type="ARBA" id="ARBA00022741"/>
    </source>
</evidence>
<dbReference type="GeneID" id="111252378"/>
<evidence type="ECO:0000313" key="11">
    <source>
        <dbReference type="EnsemblMetazoa" id="XP_022665895"/>
    </source>
</evidence>
<evidence type="ECO:0000256" key="3">
    <source>
        <dbReference type="ARBA" id="ARBA00012937"/>
    </source>
</evidence>
<dbReference type="EnsemblMetazoa" id="XM_022810170">
    <property type="protein sequence ID" value="XP_022665905"/>
    <property type="gene ID" value="LOC111252378"/>
</dbReference>
<evidence type="ECO:0000256" key="4">
    <source>
        <dbReference type="ARBA" id="ARBA00022490"/>
    </source>
</evidence>
<dbReference type="KEGG" id="vde:111252378"/>
<keyword evidence="5" id="KW-0436">Ligase</keyword>
<dbReference type="Gene3D" id="3.30.590.10">
    <property type="entry name" value="Glutamine synthetase/guanido kinase, catalytic domain"/>
    <property type="match status" value="1"/>
</dbReference>
<dbReference type="InterPro" id="IPR014746">
    <property type="entry name" value="Gln_synth/guanido_kin_cat_dom"/>
</dbReference>
<dbReference type="InterPro" id="IPR050292">
    <property type="entry name" value="Glutamine_Synthetase"/>
</dbReference>
<organism evidence="11 12">
    <name type="scientific">Varroa destructor</name>
    <name type="common">Honeybee mite</name>
    <dbReference type="NCBI Taxonomy" id="109461"/>
    <lineage>
        <taxon>Eukaryota</taxon>
        <taxon>Metazoa</taxon>
        <taxon>Ecdysozoa</taxon>
        <taxon>Arthropoda</taxon>
        <taxon>Chelicerata</taxon>
        <taxon>Arachnida</taxon>
        <taxon>Acari</taxon>
        <taxon>Parasitiformes</taxon>
        <taxon>Mesostigmata</taxon>
        <taxon>Gamasina</taxon>
        <taxon>Dermanyssoidea</taxon>
        <taxon>Varroidae</taxon>
        <taxon>Varroa</taxon>
    </lineage>
</organism>
<comment type="similarity">
    <text evidence="2 8 9">Belongs to the glutamine synthetase family.</text>
</comment>
<proteinExistence type="inferred from homology"/>
<keyword evidence="7" id="KW-0067">ATP-binding</keyword>
<dbReference type="PANTHER" id="PTHR20852:SF57">
    <property type="entry name" value="GLUTAMINE SYNTHETASE 2 CYTOPLASMIC"/>
    <property type="match status" value="1"/>
</dbReference>
<evidence type="ECO:0000313" key="12">
    <source>
        <dbReference type="Proteomes" id="UP000594260"/>
    </source>
</evidence>
<keyword evidence="6" id="KW-0547">Nucleotide-binding</keyword>
<dbReference type="InParanoid" id="A0A7M7KHF4"/>
<evidence type="ECO:0000256" key="8">
    <source>
        <dbReference type="PROSITE-ProRule" id="PRU01331"/>
    </source>
</evidence>
<dbReference type="GO" id="GO:0004356">
    <property type="term" value="F:glutamine synthetase activity"/>
    <property type="evidence" value="ECO:0007669"/>
    <property type="project" value="UniProtKB-EC"/>
</dbReference>
<dbReference type="GO" id="GO:0006542">
    <property type="term" value="P:glutamine biosynthetic process"/>
    <property type="evidence" value="ECO:0007669"/>
    <property type="project" value="InterPro"/>
</dbReference>
<dbReference type="InterPro" id="IPR036651">
    <property type="entry name" value="Gln_synt_N_sf"/>
</dbReference>
<evidence type="ECO:0000256" key="9">
    <source>
        <dbReference type="RuleBase" id="RU000384"/>
    </source>
</evidence>
<dbReference type="RefSeq" id="XP_022665895.1">
    <property type="nucleotide sequence ID" value="XM_022810160.1"/>
</dbReference>
<dbReference type="Proteomes" id="UP000594260">
    <property type="component" value="Unplaced"/>
</dbReference>
<feature type="domain" description="GS catalytic" evidence="10">
    <location>
        <begin position="104"/>
        <end position="357"/>
    </location>
</feature>
<dbReference type="Gene3D" id="3.10.20.70">
    <property type="entry name" value="Glutamine synthetase, N-terminal domain"/>
    <property type="match status" value="1"/>
</dbReference>
<dbReference type="AlphaFoldDB" id="A0A7M7KHF4"/>
<reference evidence="11" key="1">
    <citation type="submission" date="2021-01" db="UniProtKB">
        <authorList>
            <consortium name="EnsemblMetazoa"/>
        </authorList>
    </citation>
    <scope>IDENTIFICATION</scope>
</reference>
<dbReference type="RefSeq" id="XP_022665905.1">
    <property type="nucleotide sequence ID" value="XM_022810170.1"/>
</dbReference>
<dbReference type="SUPFAM" id="SSF55931">
    <property type="entry name" value="Glutamine synthetase/guanido kinase"/>
    <property type="match status" value="1"/>
</dbReference>
<evidence type="ECO:0000256" key="5">
    <source>
        <dbReference type="ARBA" id="ARBA00022598"/>
    </source>
</evidence>
<evidence type="ECO:0000256" key="2">
    <source>
        <dbReference type="ARBA" id="ARBA00009897"/>
    </source>
</evidence>
<name>A0A7M7KHF4_VARDE</name>
<dbReference type="EC" id="6.3.1.2" evidence="3"/>
<dbReference type="FunFam" id="3.30.590.10:FF:000011">
    <property type="entry name" value="Glutamine synthetase"/>
    <property type="match status" value="1"/>
</dbReference>
<protein>
    <recommendedName>
        <fullName evidence="3">glutamine synthetase</fullName>
        <ecNumber evidence="3">6.3.1.2</ecNumber>
    </recommendedName>
</protein>
<dbReference type="GO" id="GO:0005524">
    <property type="term" value="F:ATP binding"/>
    <property type="evidence" value="ECO:0007669"/>
    <property type="project" value="UniProtKB-KW"/>
</dbReference>
<comment type="subcellular location">
    <subcellularLocation>
        <location evidence="1">Cytoplasm</location>
    </subcellularLocation>
</comment>
<dbReference type="EnsemblMetazoa" id="XM_022810160">
    <property type="protein sequence ID" value="XP_022665895"/>
    <property type="gene ID" value="LOC111252378"/>
</dbReference>
<dbReference type="SMART" id="SM01230">
    <property type="entry name" value="Gln-synt_C"/>
    <property type="match status" value="1"/>
</dbReference>